<sequence length="105" mass="11626">MNTATPTATAPDYIGVTTYHGRAVKYFNDPARLGWAPAGTLAEQFGAGVEFSLWEYFGQNDARQLMFSRTRFVADAAGNLHGYDSTGRKVIIHPADRRVKFLAQK</sequence>
<protein>
    <submittedName>
        <fullName evidence="1">Uncharacterized protein</fullName>
    </submittedName>
</protein>
<name>A0A482JFK0_9CAUD</name>
<gene>
    <name evidence="1" type="primary">58</name>
    <name evidence="1" type="ORF">SEA_PINNIE_58</name>
</gene>
<dbReference type="Proteomes" id="UP000294943">
    <property type="component" value="Segment"/>
</dbReference>
<keyword evidence="2" id="KW-1185">Reference proteome</keyword>
<dbReference type="RefSeq" id="YP_010051793.1">
    <property type="nucleotide sequence ID" value="NC_054447.1"/>
</dbReference>
<evidence type="ECO:0000313" key="1">
    <source>
        <dbReference type="EMBL" id="QBP30272.1"/>
    </source>
</evidence>
<organism evidence="1 2">
    <name type="scientific">Mycobacterium phage Pinnie</name>
    <dbReference type="NCBI Taxonomy" id="2517965"/>
    <lineage>
        <taxon>Viruses</taxon>
        <taxon>Duplodnaviria</taxon>
        <taxon>Heunggongvirae</taxon>
        <taxon>Uroviricota</taxon>
        <taxon>Caudoviricetes</taxon>
        <taxon>Gclasvirinae</taxon>
        <taxon>Pinnievirus</taxon>
        <taxon>Pinnievirus pinnie</taxon>
    </lineage>
</organism>
<reference evidence="1 2" key="1">
    <citation type="submission" date="2019-02" db="EMBL/GenBank/DDBJ databases">
        <authorList>
            <person name="Snodgrass R."/>
            <person name="Smith E."/>
            <person name="Crawford I."/>
            <person name="Engstrom J."/>
            <person name="Gendron A."/>
            <person name="Guevara E."/>
            <person name="Kramer K."/>
            <person name="Steinberg Z."/>
            <person name="Walls L."/>
            <person name="Wright R."/>
            <person name="Smith-Flores H.F."/>
            <person name="Ettinger A.-S.H."/>
            <person name="Haydock J."/>
            <person name="Anders K.R."/>
            <person name="Garlena R.A."/>
            <person name="Russell D.A."/>
            <person name="Pope W.H."/>
            <person name="Jacobs-Sera D."/>
            <person name="Hendrix R.W."/>
            <person name="Hatfull G.F."/>
        </authorList>
    </citation>
    <scope>NUCLEOTIDE SEQUENCE [LARGE SCALE GENOMIC DNA]</scope>
</reference>
<dbReference type="GeneID" id="63926286"/>
<proteinExistence type="predicted"/>
<dbReference type="EMBL" id="MK494105">
    <property type="protein sequence ID" value="QBP30272.1"/>
    <property type="molecule type" value="Genomic_DNA"/>
</dbReference>
<accession>A0A482JFK0</accession>
<evidence type="ECO:0000313" key="2">
    <source>
        <dbReference type="Proteomes" id="UP000294943"/>
    </source>
</evidence>
<dbReference type="KEGG" id="vg:63926286"/>